<reference evidence="2 3" key="1">
    <citation type="submission" date="2020-08" db="EMBL/GenBank/DDBJ databases">
        <title>Novel species isolated from subtropical streams in China.</title>
        <authorList>
            <person name="Lu H."/>
        </authorList>
    </citation>
    <scope>NUCLEOTIDE SEQUENCE [LARGE SCALE GENOMIC DNA]</scope>
    <source>
        <strain evidence="2 3">CY18W</strain>
    </source>
</reference>
<accession>A0ABR6ZWS1</accession>
<protein>
    <submittedName>
        <fullName evidence="2">GDP-mannose 4,6-dehydratase</fullName>
    </submittedName>
</protein>
<feature type="domain" description="NAD(P)-binding" evidence="1">
    <location>
        <begin position="8"/>
        <end position="291"/>
    </location>
</feature>
<evidence type="ECO:0000259" key="1">
    <source>
        <dbReference type="Pfam" id="PF16363"/>
    </source>
</evidence>
<proteinExistence type="predicted"/>
<dbReference type="Proteomes" id="UP000650424">
    <property type="component" value="Unassembled WGS sequence"/>
</dbReference>
<dbReference type="InterPro" id="IPR036291">
    <property type="entry name" value="NAD(P)-bd_dom_sf"/>
</dbReference>
<evidence type="ECO:0000313" key="2">
    <source>
        <dbReference type="EMBL" id="MBC3920290.1"/>
    </source>
</evidence>
<keyword evidence="3" id="KW-1185">Reference proteome</keyword>
<dbReference type="Pfam" id="PF16363">
    <property type="entry name" value="GDP_Man_Dehyd"/>
    <property type="match status" value="1"/>
</dbReference>
<name>A0ABR6ZWS1_9BURK</name>
<dbReference type="PANTHER" id="PTHR43000">
    <property type="entry name" value="DTDP-D-GLUCOSE 4,6-DEHYDRATASE-RELATED"/>
    <property type="match status" value="1"/>
</dbReference>
<dbReference type="InterPro" id="IPR016040">
    <property type="entry name" value="NAD(P)-bd_dom"/>
</dbReference>
<dbReference type="Gene3D" id="3.40.50.720">
    <property type="entry name" value="NAD(P)-binding Rossmann-like Domain"/>
    <property type="match status" value="1"/>
</dbReference>
<organism evidence="2 3">
    <name type="scientific">Undibacterium hunanense</name>
    <dbReference type="NCBI Taxonomy" id="2762292"/>
    <lineage>
        <taxon>Bacteria</taxon>
        <taxon>Pseudomonadati</taxon>
        <taxon>Pseudomonadota</taxon>
        <taxon>Betaproteobacteria</taxon>
        <taxon>Burkholderiales</taxon>
        <taxon>Oxalobacteraceae</taxon>
        <taxon>Undibacterium</taxon>
    </lineage>
</organism>
<dbReference type="EMBL" id="JACOGF010000014">
    <property type="protein sequence ID" value="MBC3920290.1"/>
    <property type="molecule type" value="Genomic_DNA"/>
</dbReference>
<dbReference type="Gene3D" id="3.90.25.10">
    <property type="entry name" value="UDP-galactose 4-epimerase, domain 1"/>
    <property type="match status" value="1"/>
</dbReference>
<dbReference type="SUPFAM" id="SSF51735">
    <property type="entry name" value="NAD(P)-binding Rossmann-fold domains"/>
    <property type="match status" value="1"/>
</dbReference>
<comment type="caution">
    <text evidence="2">The sequence shown here is derived from an EMBL/GenBank/DDBJ whole genome shotgun (WGS) entry which is preliminary data.</text>
</comment>
<sequence length="301" mass="33053">MTAMPHALITGIKGFTGRYLAQELQAAGYRVFGTTHGAESQGQDNFSVDLCDKQSLRHVLEEVQPDVVAHLAAISFVAHGDAEEIYRVNVVGTRNLLEGLAALDKKPRAVLVASSANIYGNTRTEVIPETEPAMPANDYAVSKLAMEHVARLWMDKLPIVVTRPFNYTGVGQTENFLLPKIIQHYRRQATDIELGNLDVARDFSDVRTVAVAYARLLELAPAGQTFNICSGKAYSLREVLQMAGDLAGYAINVHVNPAFVRANEVHKLMGDGRRLRECIGELPQIALRDTLAWMLQAKDAA</sequence>
<gene>
    <name evidence="2" type="ORF">H8L32_22690</name>
</gene>
<evidence type="ECO:0000313" key="3">
    <source>
        <dbReference type="Proteomes" id="UP000650424"/>
    </source>
</evidence>